<dbReference type="EMBL" id="BPQP01000001">
    <property type="protein sequence ID" value="GJD92938.1"/>
    <property type="molecule type" value="Genomic_DNA"/>
</dbReference>
<evidence type="ECO:0000256" key="1">
    <source>
        <dbReference type="SAM" id="MobiDB-lite"/>
    </source>
</evidence>
<keyword evidence="3" id="KW-1185">Reference proteome</keyword>
<organism evidence="2 3">
    <name type="scientific">Methylobacterium iners</name>
    <dbReference type="NCBI Taxonomy" id="418707"/>
    <lineage>
        <taxon>Bacteria</taxon>
        <taxon>Pseudomonadati</taxon>
        <taxon>Pseudomonadota</taxon>
        <taxon>Alphaproteobacteria</taxon>
        <taxon>Hyphomicrobiales</taxon>
        <taxon>Methylobacteriaceae</taxon>
        <taxon>Methylobacterium</taxon>
    </lineage>
</organism>
<reference evidence="2" key="2">
    <citation type="submission" date="2021-08" db="EMBL/GenBank/DDBJ databases">
        <authorList>
            <person name="Tani A."/>
            <person name="Ola A."/>
            <person name="Ogura Y."/>
            <person name="Katsura K."/>
            <person name="Hayashi T."/>
        </authorList>
    </citation>
    <scope>NUCLEOTIDE SEQUENCE</scope>
    <source>
        <strain evidence="2">DSM 19015</strain>
    </source>
</reference>
<gene>
    <name evidence="2" type="ORF">OCOJLMKI_0121</name>
</gene>
<evidence type="ECO:0000313" key="3">
    <source>
        <dbReference type="Proteomes" id="UP001055125"/>
    </source>
</evidence>
<feature type="region of interest" description="Disordered" evidence="1">
    <location>
        <begin position="26"/>
        <end position="46"/>
    </location>
</feature>
<reference evidence="2" key="1">
    <citation type="journal article" date="2021" name="Front. Microbiol.">
        <title>Comprehensive Comparative Genomics and Phenotyping of Methylobacterium Species.</title>
        <authorList>
            <person name="Alessa O."/>
            <person name="Ogura Y."/>
            <person name="Fujitani Y."/>
            <person name="Takami H."/>
            <person name="Hayashi T."/>
            <person name="Sahin N."/>
            <person name="Tani A."/>
        </authorList>
    </citation>
    <scope>NUCLEOTIDE SEQUENCE</scope>
    <source>
        <strain evidence="2">DSM 19015</strain>
    </source>
</reference>
<dbReference type="RefSeq" id="WP_238242070.1">
    <property type="nucleotide sequence ID" value="NZ_BPQP01000001.1"/>
</dbReference>
<proteinExistence type="predicted"/>
<comment type="caution">
    <text evidence="2">The sequence shown here is derived from an EMBL/GenBank/DDBJ whole genome shotgun (WGS) entry which is preliminary data.</text>
</comment>
<name>A0ABQ4RS01_9HYPH</name>
<sequence length="1105" mass="118596">MPFLDMRSETPVELQADAFRPLGQDALDAPAAAPPKPDPNGPSLVGAAFRQSNMIASALSAEALSVGDDIDPSFDAWAFVKGTPYEARWQNFTGAFNLPRAQAIARDIDREDEDRRRLAQSPIAGTLLEIGASIADPTILIPGAAVAKGARAGATVARSALAVGASAAAQAAVQEGALQATQQLRTGEETALAVGGSFLLGGLVGGAGGYIFRGADWGKASAAIDRSLADAPDAAARLSEFEAGVAEGIRAEAGSVGAAAAPRRSLEDLDLSGAAARQVGQATAWLNPANRLASSPIAETREIGERLLKNSTYLSMHEEGRTLGVAAETAMIEHTGRNARALQSMGEIWAESRKTIGMTEQEFRETVGRAMRRGDVADPADDGAWASMPRRSGEDEAAYAARRQAAAGPVSAAAKAWRSTLFDPLKDQAIGQRLLPEDVQPETAVSYFSRAWKREKLIAQEPQFKEIVTEHYARTLGGEYAAARAKVAGDLAEIDAEIAAARAAAGPADDTIVKLATRRASIERAFYDAWEVERAGENVSIGGGRADFREAARAIADEVFDKLTGRNLDVAPDGLRITAKAVGPLKERTFNVPDALIEDFLDHDVSTVGKRYARLMGADVELARQFGTPDMAEAFTRIREGYRRLRDRLDPADEAGRRALDKREQADLKDIGALRDMLRGQYRPDYASQTFDKVVRSANALNYIRLMGGVITASLNDIARPAMVHGLEAFGTGPLARLLGSNLKKEAIGLSIKEAQLAGNVLERVQASRLASLVDVTDPYRTETALDLFLRRMTEKASTWNGIRWWTDTMKGWASTVTQNRVLRGAESYGSLPERERAYLAFLGIDRDMAERIAKQAAEHGEEVEGVRVAGSGDWGDEGARRTFYGAINKDVDSIIIQPSVGDLPLFVHTPLGKAALQFKSFTLAANQRILLRGLQEDQTRFWGGVMAMSSIGAFIAFLKAYEGNRQNKLSDNPGFWIGEGLDRSGILGLPFEISNTAEKLGLYGIKKAGVDLGEVLFPGVSGAEGANRYSSRGKAGALAGPTVGMIEDAATVMTIPESWARDGKVTDAQKTAGKNLIPFGTYPGMKQLLNYAILPPNDQKRPWE</sequence>
<accession>A0ABQ4RS01</accession>
<dbReference type="Proteomes" id="UP001055125">
    <property type="component" value="Unassembled WGS sequence"/>
</dbReference>
<protein>
    <submittedName>
        <fullName evidence="2">Uncharacterized protein</fullName>
    </submittedName>
</protein>
<evidence type="ECO:0000313" key="2">
    <source>
        <dbReference type="EMBL" id="GJD92938.1"/>
    </source>
</evidence>